<keyword evidence="1" id="KW-1133">Transmembrane helix</keyword>
<name>A0ABR0P211_GOSAR</name>
<evidence type="ECO:0000256" key="1">
    <source>
        <dbReference type="SAM" id="Phobius"/>
    </source>
</evidence>
<feature type="transmembrane region" description="Helical" evidence="1">
    <location>
        <begin position="63"/>
        <end position="80"/>
    </location>
</feature>
<accession>A0ABR0P211</accession>
<comment type="caution">
    <text evidence="2">The sequence shown here is derived from an EMBL/GenBank/DDBJ whole genome shotgun (WGS) entry which is preliminary data.</text>
</comment>
<evidence type="ECO:0000313" key="3">
    <source>
        <dbReference type="Proteomes" id="UP001358586"/>
    </source>
</evidence>
<organism evidence="2 3">
    <name type="scientific">Gossypium arboreum</name>
    <name type="common">Tree cotton</name>
    <name type="synonym">Gossypium nanking</name>
    <dbReference type="NCBI Taxonomy" id="29729"/>
    <lineage>
        <taxon>Eukaryota</taxon>
        <taxon>Viridiplantae</taxon>
        <taxon>Streptophyta</taxon>
        <taxon>Embryophyta</taxon>
        <taxon>Tracheophyta</taxon>
        <taxon>Spermatophyta</taxon>
        <taxon>Magnoliopsida</taxon>
        <taxon>eudicotyledons</taxon>
        <taxon>Gunneridae</taxon>
        <taxon>Pentapetalae</taxon>
        <taxon>rosids</taxon>
        <taxon>malvids</taxon>
        <taxon>Malvales</taxon>
        <taxon>Malvaceae</taxon>
        <taxon>Malvoideae</taxon>
        <taxon>Gossypium</taxon>
    </lineage>
</organism>
<keyword evidence="3" id="KW-1185">Reference proteome</keyword>
<sequence length="125" mass="14443">MFSCHAGKCHPIIRVKSEPWGSSPRFQDPSTTDEQVCTQIWFVSVQVSHLRQAEGDTVGGSRAGLVQLGYTITVIFIFIFEKQKVKEKGVLRDCEIIIHFILLWSIGNTRQPMRRQPYCNFWTHF</sequence>
<evidence type="ECO:0000313" key="2">
    <source>
        <dbReference type="EMBL" id="KAK5812653.1"/>
    </source>
</evidence>
<keyword evidence="1" id="KW-0812">Transmembrane</keyword>
<protein>
    <submittedName>
        <fullName evidence="2">Uncharacterized protein</fullName>
    </submittedName>
</protein>
<proteinExistence type="predicted"/>
<dbReference type="EMBL" id="JARKNE010000008">
    <property type="protein sequence ID" value="KAK5812653.1"/>
    <property type="molecule type" value="Genomic_DNA"/>
</dbReference>
<keyword evidence="1" id="KW-0472">Membrane</keyword>
<reference evidence="2 3" key="1">
    <citation type="submission" date="2023-03" db="EMBL/GenBank/DDBJ databases">
        <title>WGS of Gossypium arboreum.</title>
        <authorList>
            <person name="Yu D."/>
        </authorList>
    </citation>
    <scope>NUCLEOTIDE SEQUENCE [LARGE SCALE GENOMIC DNA]</scope>
    <source>
        <tissue evidence="2">Leaf</tissue>
    </source>
</reference>
<dbReference type="Proteomes" id="UP001358586">
    <property type="component" value="Chromosome 8"/>
</dbReference>
<gene>
    <name evidence="2" type="ORF">PVK06_028090</name>
</gene>